<sequence>MNKKIFLTTLLISSIFAVGVLVSTQVNGELKQESTKKQTEISEQKAEHKAIRTMDEAYSGETIDALDIITGEVIGSVKTFKGPVTLEELESWFPNEEMDSWSRDKNTEEAAESSRGYSNDEFEAALKRRLSQNN</sequence>
<dbReference type="Proteomes" id="UP000190328">
    <property type="component" value="Unassembled WGS sequence"/>
</dbReference>
<name>A0A1T4LWJ1_9ENTE</name>
<dbReference type="EMBL" id="FUXI01000007">
    <property type="protein sequence ID" value="SJZ59055.1"/>
    <property type="molecule type" value="Genomic_DNA"/>
</dbReference>
<reference evidence="2 3" key="1">
    <citation type="submission" date="2017-02" db="EMBL/GenBank/DDBJ databases">
        <authorList>
            <person name="Peterson S.W."/>
        </authorList>
    </citation>
    <scope>NUCLEOTIDE SEQUENCE [LARGE SCALE GENOMIC DNA]</scope>
    <source>
        <strain evidence="2 3">ATCC BAA-1030</strain>
    </source>
</reference>
<feature type="region of interest" description="Disordered" evidence="1">
    <location>
        <begin position="97"/>
        <end position="120"/>
    </location>
</feature>
<evidence type="ECO:0000313" key="3">
    <source>
        <dbReference type="Proteomes" id="UP000190328"/>
    </source>
</evidence>
<protein>
    <submittedName>
        <fullName evidence="2">Uncharacterized protein</fullName>
    </submittedName>
</protein>
<proteinExistence type="predicted"/>
<evidence type="ECO:0000256" key="1">
    <source>
        <dbReference type="SAM" id="MobiDB-lite"/>
    </source>
</evidence>
<dbReference type="RefSeq" id="WP_078806767.1">
    <property type="nucleotide sequence ID" value="NZ_FUXI01000007.1"/>
</dbReference>
<dbReference type="AlphaFoldDB" id="A0A1T4LWJ1"/>
<gene>
    <name evidence="2" type="ORF">SAMN02745116_00836</name>
</gene>
<accession>A0A1T4LWJ1</accession>
<organism evidence="2 3">
    <name type="scientific">Pilibacter termitis</name>
    <dbReference type="NCBI Taxonomy" id="263852"/>
    <lineage>
        <taxon>Bacteria</taxon>
        <taxon>Bacillati</taxon>
        <taxon>Bacillota</taxon>
        <taxon>Bacilli</taxon>
        <taxon>Lactobacillales</taxon>
        <taxon>Enterococcaceae</taxon>
        <taxon>Pilibacter</taxon>
    </lineage>
</organism>
<keyword evidence="3" id="KW-1185">Reference proteome</keyword>
<evidence type="ECO:0000313" key="2">
    <source>
        <dbReference type="EMBL" id="SJZ59055.1"/>
    </source>
</evidence>